<evidence type="ECO:0000256" key="4">
    <source>
        <dbReference type="ARBA" id="ARBA00023136"/>
    </source>
</evidence>
<comment type="subcellular location">
    <subcellularLocation>
        <location evidence="1">Membrane</location>
        <topology evidence="1">Multi-pass membrane protein</topology>
    </subcellularLocation>
</comment>
<dbReference type="PANTHER" id="PTHR47804">
    <property type="entry name" value="60S RIBOSOMAL PROTEIN L19"/>
    <property type="match status" value="1"/>
</dbReference>
<dbReference type="InterPro" id="IPR023244">
    <property type="entry name" value="Brefeldin_A-sensitivity_4"/>
</dbReference>
<proteinExistence type="predicted"/>
<evidence type="ECO:0000313" key="8">
    <source>
        <dbReference type="Proteomes" id="UP000076632"/>
    </source>
</evidence>
<name>A0A165A845_XYLHT</name>
<dbReference type="AlphaFoldDB" id="A0A165A845"/>
<evidence type="ECO:0000259" key="6">
    <source>
        <dbReference type="Pfam" id="PF13515"/>
    </source>
</evidence>
<feature type="transmembrane region" description="Helical" evidence="5">
    <location>
        <begin position="207"/>
        <end position="224"/>
    </location>
</feature>
<sequence length="1024" mass="113859">MSDDSSDHIPPATNVGRLLKRNATLILPQTGERVRRSFTLRIPRHVANEDGATTPLLRRRRSTGERCGAARAAWKSVKAGIRLFTGVVMSKTSQSVLKCSFAYLLGSMATFVPQIAAFLGKQDGKHMVATVTVYFHPARSQGSMHEATLLALLAFLYAAFISVTSMGVSIFFDDRGLQALGHAIVLIVFCGGGLGLVGWVKLKLGNPLVNVACSLTSLAIITILTKEGAVQTSTFSDDKITQVLKMVVMGMFATTAVCLIFNPISARKGLRENMIKATDSLGDMLSMIARSFLVGLEQELRQPAFIAASSQYNSVFTSMKKNLREAKFEHYALGTEAQYHIEARLVNCMQRLAQNIGGLRSAATMQFTLLAQSWSGGTTNPTYASSMLSGFHDQREESAGTLSVIEEAPEDGDLFNMTQPSSMGQSVASLPPITPADIFSRFILHLGPSMKSLTYTLKQILDELPYGPGPTYAIAINPNFRSSLSEAMELYATARNEALALLYGHNDLSKHRPAEIEADFEEVAASCGHFSSCLQDFAEDMKVFLEILEELKLNLDRRPRRRSWRWLLFWRSRSWRHLGNEEDPERDISIHSSIDRDVLHSNAEGLRQRVSLDNNNQLGRYKYRYTLWKLLRGFRREDVKFAIKVGVGAALYALPSFLPSTRPFYSHWRGEWGLLSYMLVCSMTIGASNTTGFQRFLGTCLGAIGAISAWYISQGNPIALAALGWLMSLACFYIIIGKGKGPMGRFILLTYNLSALYAYSLSVKDDEDDEDEGGTHPWIAEIALHRVVAVMSGCLWGMIVTRLIWPISARKKLKDGLSVLWLRMGLLWKRDPFSMLLERGSLTPYMNAWEELQMQQSISRLDGLRQAACHEYGLKRPFPNTIYDSIIKSTGRMLDAFHAINVVIMKDLKASEGEVAILRHTSRERAQLCARITHLFQVLASSVKLEYPINDALPNTENARDRLLTKIFDYRRTSAEAPGVSDEDFALLYAYALVTGQISHEIASVSKDIEKLFGVLNEDALKLA</sequence>
<dbReference type="InterPro" id="IPR052430">
    <property type="entry name" value="IVT-Associated"/>
</dbReference>
<feature type="transmembrane region" description="Helical" evidence="5">
    <location>
        <begin position="696"/>
        <end position="712"/>
    </location>
</feature>
<keyword evidence="8" id="KW-1185">Reference proteome</keyword>
<dbReference type="OMA" id="INEHFRH"/>
<evidence type="ECO:0000313" key="7">
    <source>
        <dbReference type="EMBL" id="KZF20086.1"/>
    </source>
</evidence>
<protein>
    <recommendedName>
        <fullName evidence="6">Integral membrane bound transporter domain-containing protein</fullName>
    </recommendedName>
</protein>
<gene>
    <name evidence="7" type="ORF">L228DRAFT_256962</name>
</gene>
<dbReference type="GO" id="GO:0016020">
    <property type="term" value="C:membrane"/>
    <property type="evidence" value="ECO:0007669"/>
    <property type="project" value="UniProtKB-SubCell"/>
</dbReference>
<feature type="transmembrane region" description="Helical" evidence="5">
    <location>
        <begin position="244"/>
        <end position="264"/>
    </location>
</feature>
<dbReference type="RefSeq" id="XP_018185641.1">
    <property type="nucleotide sequence ID" value="XM_018333957.1"/>
</dbReference>
<feature type="transmembrane region" description="Helical" evidence="5">
    <location>
        <begin position="149"/>
        <end position="172"/>
    </location>
</feature>
<organism evidence="7 8">
    <name type="scientific">Xylona heveae (strain CBS 132557 / TC161)</name>
    <dbReference type="NCBI Taxonomy" id="1328760"/>
    <lineage>
        <taxon>Eukaryota</taxon>
        <taxon>Fungi</taxon>
        <taxon>Dikarya</taxon>
        <taxon>Ascomycota</taxon>
        <taxon>Pezizomycotina</taxon>
        <taxon>Xylonomycetes</taxon>
        <taxon>Xylonales</taxon>
        <taxon>Xylonaceae</taxon>
        <taxon>Xylona</taxon>
    </lineage>
</organism>
<keyword evidence="3 5" id="KW-1133">Transmembrane helix</keyword>
<feature type="transmembrane region" description="Helical" evidence="5">
    <location>
        <begin position="743"/>
        <end position="762"/>
    </location>
</feature>
<dbReference type="Pfam" id="PF13515">
    <property type="entry name" value="FUSC_2"/>
    <property type="match status" value="1"/>
</dbReference>
<feature type="transmembrane region" description="Helical" evidence="5">
    <location>
        <begin position="782"/>
        <end position="805"/>
    </location>
</feature>
<feature type="domain" description="Integral membrane bound transporter" evidence="6">
    <location>
        <begin position="664"/>
        <end position="800"/>
    </location>
</feature>
<evidence type="ECO:0000256" key="2">
    <source>
        <dbReference type="ARBA" id="ARBA00022692"/>
    </source>
</evidence>
<keyword evidence="4 5" id="KW-0472">Membrane</keyword>
<evidence type="ECO:0000256" key="1">
    <source>
        <dbReference type="ARBA" id="ARBA00004141"/>
    </source>
</evidence>
<reference evidence="7 8" key="1">
    <citation type="journal article" date="2016" name="Fungal Biol.">
        <title>The genome of Xylona heveae provides a window into fungal endophytism.</title>
        <authorList>
            <person name="Gazis R."/>
            <person name="Kuo A."/>
            <person name="Riley R."/>
            <person name="LaButti K."/>
            <person name="Lipzen A."/>
            <person name="Lin J."/>
            <person name="Amirebrahimi M."/>
            <person name="Hesse C.N."/>
            <person name="Spatafora J.W."/>
            <person name="Henrissat B."/>
            <person name="Hainaut M."/>
            <person name="Grigoriev I.V."/>
            <person name="Hibbett D.S."/>
        </authorList>
    </citation>
    <scope>NUCLEOTIDE SEQUENCE [LARGE SCALE GENOMIC DNA]</scope>
    <source>
        <strain evidence="7 8">TC161</strain>
    </source>
</reference>
<dbReference type="Proteomes" id="UP000076632">
    <property type="component" value="Unassembled WGS sequence"/>
</dbReference>
<dbReference type="OrthoDB" id="68611at2759"/>
<dbReference type="STRING" id="1328760.A0A165A845"/>
<dbReference type="PRINTS" id="PR02047">
    <property type="entry name" value="BREFELDNASP4"/>
</dbReference>
<feature type="transmembrane region" description="Helical" evidence="5">
    <location>
        <begin position="718"/>
        <end position="736"/>
    </location>
</feature>
<feature type="transmembrane region" description="Helical" evidence="5">
    <location>
        <begin position="178"/>
        <end position="200"/>
    </location>
</feature>
<evidence type="ECO:0000256" key="5">
    <source>
        <dbReference type="SAM" id="Phobius"/>
    </source>
</evidence>
<keyword evidence="2 5" id="KW-0812">Transmembrane</keyword>
<dbReference type="InterPro" id="IPR049453">
    <property type="entry name" value="Memb_transporter_dom"/>
</dbReference>
<feature type="transmembrane region" description="Helical" evidence="5">
    <location>
        <begin position="672"/>
        <end position="689"/>
    </location>
</feature>
<feature type="transmembrane region" description="Helical" evidence="5">
    <location>
        <begin position="101"/>
        <end position="119"/>
    </location>
</feature>
<dbReference type="InParanoid" id="A0A165A845"/>
<dbReference type="GeneID" id="28899094"/>
<dbReference type="EMBL" id="KV407464">
    <property type="protein sequence ID" value="KZF20086.1"/>
    <property type="molecule type" value="Genomic_DNA"/>
</dbReference>
<accession>A0A165A845</accession>
<dbReference type="PANTHER" id="PTHR47804:SF1">
    <property type="entry name" value="DUF2421 DOMAIN-CONTAINING PROTEIN"/>
    <property type="match status" value="1"/>
</dbReference>
<evidence type="ECO:0000256" key="3">
    <source>
        <dbReference type="ARBA" id="ARBA00022989"/>
    </source>
</evidence>